<dbReference type="EMBL" id="AFYH01168397">
    <property type="status" value="NOT_ANNOTATED_CDS"/>
    <property type="molecule type" value="Genomic_DNA"/>
</dbReference>
<dbReference type="Ensembl" id="ENSLACT00000011518.1">
    <property type="protein sequence ID" value="ENSLACP00000011432.1"/>
    <property type="gene ID" value="ENSLACG00000010056.1"/>
</dbReference>
<evidence type="ECO:0000256" key="6">
    <source>
        <dbReference type="PROSITE-ProRule" id="PRU00239"/>
    </source>
</evidence>
<dbReference type="Pfam" id="PF00648">
    <property type="entry name" value="Peptidase_C2"/>
    <property type="match status" value="1"/>
</dbReference>
<dbReference type="InterPro" id="IPR038765">
    <property type="entry name" value="Papain-like_cys_pep_sf"/>
</dbReference>
<dbReference type="GO" id="GO:0006508">
    <property type="term" value="P:proteolysis"/>
    <property type="evidence" value="ECO:0007669"/>
    <property type="project" value="UniProtKB-KW"/>
</dbReference>
<dbReference type="SUPFAM" id="SSF54001">
    <property type="entry name" value="Cysteine proteinases"/>
    <property type="match status" value="1"/>
</dbReference>
<evidence type="ECO:0000259" key="7">
    <source>
        <dbReference type="PROSITE" id="PS50203"/>
    </source>
</evidence>
<feature type="domain" description="Calpain catalytic" evidence="7">
    <location>
        <begin position="17"/>
        <end position="321"/>
    </location>
</feature>
<evidence type="ECO:0000313" key="8">
    <source>
        <dbReference type="Ensembl" id="ENSLACP00000011432.1"/>
    </source>
</evidence>
<feature type="active site" evidence="5 6">
    <location>
        <position position="72"/>
    </location>
</feature>
<dbReference type="FunFam" id="2.60.120.380:FF:000011">
    <property type="entry name" value="Calpain 12"/>
    <property type="match status" value="1"/>
</dbReference>
<dbReference type="OMA" id="WFLAACA"/>
<dbReference type="eggNOG" id="KOG0045">
    <property type="taxonomic scope" value="Eukaryota"/>
</dbReference>
<dbReference type="SMART" id="SM00230">
    <property type="entry name" value="CysPc"/>
    <property type="match status" value="1"/>
</dbReference>
<evidence type="ECO:0000256" key="1">
    <source>
        <dbReference type="ARBA" id="ARBA00007623"/>
    </source>
</evidence>
<dbReference type="Gene3D" id="2.60.120.380">
    <property type="match status" value="1"/>
</dbReference>
<dbReference type="CDD" id="cd00044">
    <property type="entry name" value="CysPc"/>
    <property type="match status" value="1"/>
</dbReference>
<dbReference type="EMBL" id="AFYH01168394">
    <property type="status" value="NOT_ANNOTATED_CDS"/>
    <property type="molecule type" value="Genomic_DNA"/>
</dbReference>
<dbReference type="InterPro" id="IPR022684">
    <property type="entry name" value="Calpain_cysteine_protease"/>
</dbReference>
<keyword evidence="3 6" id="KW-0378">Hydrolase</keyword>
<dbReference type="EMBL" id="AFYH01168396">
    <property type="status" value="NOT_ANNOTATED_CDS"/>
    <property type="molecule type" value="Genomic_DNA"/>
</dbReference>
<feature type="active site" evidence="5 6">
    <location>
        <position position="259"/>
    </location>
</feature>
<dbReference type="InterPro" id="IPR001300">
    <property type="entry name" value="Peptidase_C2_calpain_cat"/>
</dbReference>
<dbReference type="Gene3D" id="3.90.70.10">
    <property type="entry name" value="Cysteine proteinases"/>
    <property type="match status" value="1"/>
</dbReference>
<dbReference type="InParanoid" id="H3AP61"/>
<proteinExistence type="inferred from homology"/>
<keyword evidence="4 6" id="KW-0788">Thiol protease</keyword>
<dbReference type="EMBL" id="AFYH01168391">
    <property type="status" value="NOT_ANNOTATED_CDS"/>
    <property type="molecule type" value="Genomic_DNA"/>
</dbReference>
<reference evidence="8" key="2">
    <citation type="submission" date="2025-08" db="UniProtKB">
        <authorList>
            <consortium name="Ensembl"/>
        </authorList>
    </citation>
    <scope>IDENTIFICATION</scope>
</reference>
<dbReference type="GeneTree" id="ENSGT00940000170528"/>
<dbReference type="Proteomes" id="UP000008672">
    <property type="component" value="Unassembled WGS sequence"/>
</dbReference>
<keyword evidence="2 6" id="KW-0645">Protease</keyword>
<dbReference type="InterPro" id="IPR022683">
    <property type="entry name" value="Calpain_III"/>
</dbReference>
<dbReference type="PROSITE" id="PS50203">
    <property type="entry name" value="CALPAIN_CAT"/>
    <property type="match status" value="1"/>
</dbReference>
<evidence type="ECO:0000313" key="9">
    <source>
        <dbReference type="Proteomes" id="UP000008672"/>
    </source>
</evidence>
<accession>H3AP61</accession>
<dbReference type="GO" id="GO:0005737">
    <property type="term" value="C:cytoplasm"/>
    <property type="evidence" value="ECO:0007669"/>
    <property type="project" value="TreeGrafter"/>
</dbReference>
<reference evidence="8" key="3">
    <citation type="submission" date="2025-09" db="UniProtKB">
        <authorList>
            <consortium name="Ensembl"/>
        </authorList>
    </citation>
    <scope>IDENTIFICATION</scope>
</reference>
<dbReference type="InterPro" id="IPR033883">
    <property type="entry name" value="C2_III"/>
</dbReference>
<dbReference type="SUPFAM" id="SSF49758">
    <property type="entry name" value="Calpain large subunit, middle domain (domain III)"/>
    <property type="match status" value="1"/>
</dbReference>
<dbReference type="STRING" id="7897.ENSLACP00000011432"/>
<evidence type="ECO:0000256" key="2">
    <source>
        <dbReference type="ARBA" id="ARBA00022670"/>
    </source>
</evidence>
<dbReference type="GO" id="GO:0004198">
    <property type="term" value="F:calcium-dependent cysteine-type endopeptidase activity"/>
    <property type="evidence" value="ECO:0007669"/>
    <property type="project" value="InterPro"/>
</dbReference>
<dbReference type="SMART" id="SM00720">
    <property type="entry name" value="calpain_III"/>
    <property type="match status" value="1"/>
</dbReference>
<comment type="similarity">
    <text evidence="1">Belongs to the peptidase C2 family.</text>
</comment>
<dbReference type="FunFam" id="3.90.70.10:FF:000114">
    <property type="entry name" value="Calpain a"/>
    <property type="match status" value="1"/>
</dbReference>
<dbReference type="EMBL" id="AFYH01168393">
    <property type="status" value="NOT_ANNOTATED_CDS"/>
    <property type="molecule type" value="Genomic_DNA"/>
</dbReference>
<dbReference type="CDD" id="cd00214">
    <property type="entry name" value="Calpain_III"/>
    <property type="match status" value="1"/>
</dbReference>
<feature type="active site" evidence="5 6">
    <location>
        <position position="233"/>
    </location>
</feature>
<evidence type="ECO:0000256" key="4">
    <source>
        <dbReference type="ARBA" id="ARBA00022807"/>
    </source>
</evidence>
<name>H3AP61_LATCH</name>
<dbReference type="Pfam" id="PF01067">
    <property type="entry name" value="Calpain_III"/>
    <property type="match status" value="1"/>
</dbReference>
<dbReference type="EMBL" id="AFYH01168392">
    <property type="status" value="NOT_ANNOTATED_CDS"/>
    <property type="molecule type" value="Genomic_DNA"/>
</dbReference>
<dbReference type="PROSITE" id="PS00139">
    <property type="entry name" value="THIOL_PROTEASE_CYS"/>
    <property type="match status" value="1"/>
</dbReference>
<evidence type="ECO:0000256" key="3">
    <source>
        <dbReference type="ARBA" id="ARBA00022801"/>
    </source>
</evidence>
<evidence type="ECO:0000256" key="5">
    <source>
        <dbReference type="PIRSR" id="PIRSR622684-1"/>
    </source>
</evidence>
<keyword evidence="9" id="KW-1185">Reference proteome</keyword>
<dbReference type="InterPro" id="IPR036213">
    <property type="entry name" value="Calpain_III_sf"/>
</dbReference>
<organism evidence="8 9">
    <name type="scientific">Latimeria chalumnae</name>
    <name type="common">Coelacanth</name>
    <dbReference type="NCBI Taxonomy" id="7897"/>
    <lineage>
        <taxon>Eukaryota</taxon>
        <taxon>Metazoa</taxon>
        <taxon>Chordata</taxon>
        <taxon>Craniata</taxon>
        <taxon>Vertebrata</taxon>
        <taxon>Euteleostomi</taxon>
        <taxon>Coelacanthiformes</taxon>
        <taxon>Coelacanthidae</taxon>
        <taxon>Latimeria</taxon>
    </lineage>
</organism>
<reference evidence="9" key="1">
    <citation type="submission" date="2011-08" db="EMBL/GenBank/DDBJ databases">
        <title>The draft genome of Latimeria chalumnae.</title>
        <authorList>
            <person name="Di Palma F."/>
            <person name="Alfoldi J."/>
            <person name="Johnson J."/>
            <person name="Berlin A."/>
            <person name="Gnerre S."/>
            <person name="Jaffe D."/>
            <person name="MacCallum I."/>
            <person name="Young S."/>
            <person name="Walker B.J."/>
            <person name="Lander E."/>
            <person name="Lindblad-Toh K."/>
        </authorList>
    </citation>
    <scope>NUCLEOTIDE SEQUENCE [LARGE SCALE GENOMIC DNA]</scope>
    <source>
        <strain evidence="9">Wild caught</strain>
    </source>
</reference>
<dbReference type="EMBL" id="AFYH01168395">
    <property type="status" value="NOT_ANNOTATED_CDS"/>
    <property type="molecule type" value="Genomic_DNA"/>
</dbReference>
<dbReference type="PANTHER" id="PTHR10183">
    <property type="entry name" value="CALPAIN"/>
    <property type="match status" value="1"/>
</dbReference>
<dbReference type="InterPro" id="IPR000169">
    <property type="entry name" value="Pept_cys_AS"/>
</dbReference>
<dbReference type="PRINTS" id="PR00704">
    <property type="entry name" value="CALPAIN"/>
</dbReference>
<sequence length="498" mass="56481">LKKYYKLVEELKAAGGLWEDPEFPPSVLSLTYEEELPQDVTWIRASEFHERACFMENGVSKSDIMQGELGDCWFWASVATIAHCRQLIERVIPPGQYISEKGPYFGVFQFRFWQFGNWVEVLVDDYLPTRNRGLIYARSENTNEFWPSLLEKAFAKLHGCYKAIEGGWTVDALTDLTGGVGEMYKCCDYKDQQEELYNQLVTATRKHAFIACGTGKQVNDGSSEKQEGLIAGHAYSITAVNFVQLTTPRGRVPLVQILNPWGSGKSIEWTGDWSDVSPLWDEIPVWTRESFGFSRKDDGEFWMRFDDFCERFANVTILTLGPDFNGDGGAGNSRDQGISQFLEVKGQWVTGINAGGCRNNMAKYIQNPQYPVSISGTDVINSNSEEDKDETCSILICLLQNYRRCDRKLGVNMNPIGLHIYKVSNKEVQGDQQEVNFYPIEVPISSTERVSNTRSINAHCKLYPGDYVIIPSTYHSDIEGEYMLRIFTENNVHIHGGH</sequence>
<dbReference type="AlphaFoldDB" id="H3AP61"/>
<dbReference type="PANTHER" id="PTHR10183:SF379">
    <property type="entry name" value="CALPAIN-5"/>
    <property type="match status" value="1"/>
</dbReference>
<dbReference type="InterPro" id="IPR022682">
    <property type="entry name" value="Calpain_domain_III"/>
</dbReference>
<protein>
    <recommendedName>
        <fullName evidence="7">Calpain catalytic domain-containing protein</fullName>
    </recommendedName>
</protein>